<sequence length="59" mass="6762">MYLEAKVSSYSSEGQKVYFGNAFNTLSKECATDFDLSFLTDLKKVKELKSQGWKEEIVE</sequence>
<proteinExistence type="predicted"/>
<gene>
    <name evidence="1" type="ORF">88605_41</name>
</gene>
<dbReference type="EMBL" id="MF448569">
    <property type="protein sequence ID" value="ASZ71832.1"/>
    <property type="molecule type" value="Genomic_DNA"/>
</dbReference>
<keyword evidence="2" id="KW-1185">Reference proteome</keyword>
<keyword evidence="1" id="KW-0378">Hydrolase</keyword>
<keyword evidence="1" id="KW-0540">Nuclease</keyword>
<accession>A0A343JQQ9</accession>
<protein>
    <submittedName>
        <fullName evidence="1">Putative HNH endonuclease</fullName>
    </submittedName>
</protein>
<evidence type="ECO:0000313" key="1">
    <source>
        <dbReference type="EMBL" id="ASZ71832.1"/>
    </source>
</evidence>
<dbReference type="Proteomes" id="UP000256931">
    <property type="component" value="Segment"/>
</dbReference>
<evidence type="ECO:0000313" key="2">
    <source>
        <dbReference type="Proteomes" id="UP000256931"/>
    </source>
</evidence>
<keyword evidence="1" id="KW-0255">Endonuclease</keyword>
<name>A0A343JQQ9_9CAUD</name>
<reference evidence="1 2" key="1">
    <citation type="submission" date="2017-07" db="EMBL/GenBank/DDBJ databases">
        <title>Comparative genome analysis of lactococcal phages belonging to the virulent 936 group.</title>
        <authorList>
            <person name="Oliveira J."/>
        </authorList>
    </citation>
    <scope>NUCLEOTIDE SEQUENCE [LARGE SCALE GENOMIC DNA]</scope>
</reference>
<organism evidence="1 2">
    <name type="scientific">Lactococcus phage 88605</name>
    <dbReference type="NCBI Taxonomy" id="2029673"/>
    <lineage>
        <taxon>Viruses</taxon>
        <taxon>Duplodnaviria</taxon>
        <taxon>Heunggongvirae</taxon>
        <taxon>Uroviricota</taxon>
        <taxon>Caudoviricetes</taxon>
        <taxon>Skunavirus</taxon>
        <taxon>Skunavirus sv88605</taxon>
    </lineage>
</organism>
<dbReference type="GO" id="GO:0004519">
    <property type="term" value="F:endonuclease activity"/>
    <property type="evidence" value="ECO:0007669"/>
    <property type="project" value="UniProtKB-KW"/>
</dbReference>